<dbReference type="GO" id="GO:0008270">
    <property type="term" value="F:zinc ion binding"/>
    <property type="evidence" value="ECO:0007669"/>
    <property type="project" value="UniProtKB-KW"/>
</dbReference>
<sequence length="193" mass="22205">MNNQNPLQVCLPASNEKITNRSGRPTMTNMIKFGPQPKSIIIAQILNERKSIKDIGTIDNVSNLNDQSEDCLEIENSEDNIITCSFCSHRSYGSKEHTKHVIEHKQYTCNYPNCSYSCKIASNLIKHKRVHTNEKPYLCEKCSFRSNFINSLKVHKRTHTAERPYQCAHCTYKCNSSSNLKKHFKHRHSDTSS</sequence>
<dbReference type="GO" id="GO:0000978">
    <property type="term" value="F:RNA polymerase II cis-regulatory region sequence-specific DNA binding"/>
    <property type="evidence" value="ECO:0007669"/>
    <property type="project" value="TreeGrafter"/>
</dbReference>
<proteinExistence type="predicted"/>
<feature type="domain" description="C2H2-type" evidence="5">
    <location>
        <begin position="107"/>
        <end position="136"/>
    </location>
</feature>
<dbReference type="Gene3D" id="3.30.160.60">
    <property type="entry name" value="Classic Zinc Finger"/>
    <property type="match status" value="3"/>
</dbReference>
<gene>
    <name evidence="6" type="ORF">APLA_LOCUS7643</name>
</gene>
<feature type="domain" description="C2H2-type" evidence="5">
    <location>
        <begin position="137"/>
        <end position="164"/>
    </location>
</feature>
<keyword evidence="1" id="KW-0479">Metal-binding</keyword>
<comment type="caution">
    <text evidence="6">The sequence shown here is derived from an EMBL/GenBank/DDBJ whole genome shotgun (WGS) entry which is preliminary data.</text>
</comment>
<evidence type="ECO:0000256" key="3">
    <source>
        <dbReference type="ARBA" id="ARBA00022833"/>
    </source>
</evidence>
<dbReference type="EMBL" id="CADEBD010000303">
    <property type="protein sequence ID" value="CAB3237071.1"/>
    <property type="molecule type" value="Genomic_DNA"/>
</dbReference>
<organism evidence="6 7">
    <name type="scientific">Arctia plantaginis</name>
    <name type="common">Wood tiger moth</name>
    <name type="synonym">Phalaena plantaginis</name>
    <dbReference type="NCBI Taxonomy" id="874455"/>
    <lineage>
        <taxon>Eukaryota</taxon>
        <taxon>Metazoa</taxon>
        <taxon>Ecdysozoa</taxon>
        <taxon>Arthropoda</taxon>
        <taxon>Hexapoda</taxon>
        <taxon>Insecta</taxon>
        <taxon>Pterygota</taxon>
        <taxon>Neoptera</taxon>
        <taxon>Endopterygota</taxon>
        <taxon>Lepidoptera</taxon>
        <taxon>Glossata</taxon>
        <taxon>Ditrysia</taxon>
        <taxon>Noctuoidea</taxon>
        <taxon>Erebidae</taxon>
        <taxon>Arctiinae</taxon>
        <taxon>Arctia</taxon>
    </lineage>
</organism>
<dbReference type="PANTHER" id="PTHR23235">
    <property type="entry name" value="KRUEPPEL-LIKE TRANSCRIPTION FACTOR"/>
    <property type="match status" value="1"/>
</dbReference>
<name>A0A8S0ZXE7_ARCPL</name>
<dbReference type="GO" id="GO:0000981">
    <property type="term" value="F:DNA-binding transcription factor activity, RNA polymerase II-specific"/>
    <property type="evidence" value="ECO:0007669"/>
    <property type="project" value="TreeGrafter"/>
</dbReference>
<dbReference type="InterPro" id="IPR013087">
    <property type="entry name" value="Znf_C2H2_type"/>
</dbReference>
<protein>
    <recommendedName>
        <fullName evidence="5">C2H2-type domain-containing protein</fullName>
    </recommendedName>
</protein>
<evidence type="ECO:0000313" key="7">
    <source>
        <dbReference type="Proteomes" id="UP000494256"/>
    </source>
</evidence>
<dbReference type="SUPFAM" id="SSF57667">
    <property type="entry name" value="beta-beta-alpha zinc fingers"/>
    <property type="match status" value="2"/>
</dbReference>
<dbReference type="InterPro" id="IPR036236">
    <property type="entry name" value="Znf_C2H2_sf"/>
</dbReference>
<dbReference type="PROSITE" id="PS00028">
    <property type="entry name" value="ZINC_FINGER_C2H2_1"/>
    <property type="match status" value="2"/>
</dbReference>
<reference evidence="6 7" key="1">
    <citation type="submission" date="2020-04" db="EMBL/GenBank/DDBJ databases">
        <authorList>
            <person name="Wallbank WR R."/>
            <person name="Pardo Diaz C."/>
            <person name="Kozak K."/>
            <person name="Martin S."/>
            <person name="Jiggins C."/>
            <person name="Moest M."/>
            <person name="Warren A I."/>
            <person name="Byers J.R.P. K."/>
            <person name="Montejo-Kovacevich G."/>
            <person name="Yen C E."/>
        </authorList>
    </citation>
    <scope>NUCLEOTIDE SEQUENCE [LARGE SCALE GENOMIC DNA]</scope>
</reference>
<dbReference type="PROSITE" id="PS50157">
    <property type="entry name" value="ZINC_FINGER_C2H2_2"/>
    <property type="match status" value="3"/>
</dbReference>
<evidence type="ECO:0000259" key="5">
    <source>
        <dbReference type="PROSITE" id="PS50157"/>
    </source>
</evidence>
<dbReference type="Proteomes" id="UP000494256">
    <property type="component" value="Unassembled WGS sequence"/>
</dbReference>
<evidence type="ECO:0000256" key="1">
    <source>
        <dbReference type="ARBA" id="ARBA00022723"/>
    </source>
</evidence>
<feature type="domain" description="C2H2-type" evidence="5">
    <location>
        <begin position="165"/>
        <end position="193"/>
    </location>
</feature>
<keyword evidence="2 4" id="KW-0863">Zinc-finger</keyword>
<dbReference type="AlphaFoldDB" id="A0A8S0ZXE7"/>
<accession>A0A8S0ZXE7</accession>
<evidence type="ECO:0000256" key="4">
    <source>
        <dbReference type="PROSITE-ProRule" id="PRU00042"/>
    </source>
</evidence>
<evidence type="ECO:0000313" key="6">
    <source>
        <dbReference type="EMBL" id="CAB3237071.1"/>
    </source>
</evidence>
<evidence type="ECO:0000256" key="2">
    <source>
        <dbReference type="ARBA" id="ARBA00022771"/>
    </source>
</evidence>
<keyword evidence="3" id="KW-0862">Zinc</keyword>
<dbReference type="OrthoDB" id="10251089at2759"/>
<dbReference type="SMART" id="SM00355">
    <property type="entry name" value="ZnF_C2H2"/>
    <property type="match status" value="4"/>
</dbReference>
<dbReference type="PANTHER" id="PTHR23235:SF120">
    <property type="entry name" value="KRUPPEL-LIKE FACTOR 15"/>
    <property type="match status" value="1"/>
</dbReference>